<evidence type="ECO:0000313" key="2">
    <source>
        <dbReference type="EMBL" id="MFC4493017.1"/>
    </source>
</evidence>
<evidence type="ECO:0000256" key="1">
    <source>
        <dbReference type="SAM" id="MobiDB-lite"/>
    </source>
</evidence>
<protein>
    <submittedName>
        <fullName evidence="2">Uncharacterized protein</fullName>
    </submittedName>
</protein>
<feature type="compositionally biased region" description="Gly residues" evidence="1">
    <location>
        <begin position="98"/>
        <end position="122"/>
    </location>
</feature>
<sequence length="263" mass="27376">MVFGTKREAVQSLDARVTGIESGIREDVTTRTQLLQAVGTAGSDLGLRIDDLRRAQDETTRELTDVRRDIAELLTLIERQRADTPECRADSPEPAQAGGAGPRGGAGGGGESDESSGGGQGGHSDDGHLDDHSDLLAQAAGLAEARLVCHRDTWAFVVERAAHGEHFRMPVDISHTRNGTVEVELSGRTLLAVVDALWEVTQTPGTAPATHHLAAQTYNRIHGALAPSCATAGGDVVRIVIDDRQPPDPDGPGGPGGPGGATG</sequence>
<feature type="region of interest" description="Disordered" evidence="1">
    <location>
        <begin position="242"/>
        <end position="263"/>
    </location>
</feature>
<gene>
    <name evidence="2" type="ORF">ACFPA8_02560</name>
</gene>
<keyword evidence="3" id="KW-1185">Reference proteome</keyword>
<evidence type="ECO:0000313" key="3">
    <source>
        <dbReference type="Proteomes" id="UP001595997"/>
    </source>
</evidence>
<dbReference type="RefSeq" id="WP_386441570.1">
    <property type="nucleotide sequence ID" value="NZ_JBHSFH010000003.1"/>
</dbReference>
<name>A0ABV9A1E7_9ACTN</name>
<dbReference type="Proteomes" id="UP001595997">
    <property type="component" value="Unassembled WGS sequence"/>
</dbReference>
<proteinExistence type="predicted"/>
<dbReference type="EMBL" id="JBHSFH010000003">
    <property type="protein sequence ID" value="MFC4493017.1"/>
    <property type="molecule type" value="Genomic_DNA"/>
</dbReference>
<feature type="compositionally biased region" description="Basic and acidic residues" evidence="1">
    <location>
        <begin position="81"/>
        <end position="91"/>
    </location>
</feature>
<accession>A0ABV9A1E7</accession>
<comment type="caution">
    <text evidence="2">The sequence shown here is derived from an EMBL/GenBank/DDBJ whole genome shotgun (WGS) entry which is preliminary data.</text>
</comment>
<feature type="region of interest" description="Disordered" evidence="1">
    <location>
        <begin position="81"/>
        <end position="131"/>
    </location>
</feature>
<organism evidence="2 3">
    <name type="scientific">Streptomyces ovatisporus</name>
    <dbReference type="NCBI Taxonomy" id="1128682"/>
    <lineage>
        <taxon>Bacteria</taxon>
        <taxon>Bacillati</taxon>
        <taxon>Actinomycetota</taxon>
        <taxon>Actinomycetes</taxon>
        <taxon>Kitasatosporales</taxon>
        <taxon>Streptomycetaceae</taxon>
        <taxon>Streptomyces</taxon>
    </lineage>
</organism>
<feature type="compositionally biased region" description="Gly residues" evidence="1">
    <location>
        <begin position="251"/>
        <end position="263"/>
    </location>
</feature>
<reference evidence="3" key="1">
    <citation type="journal article" date="2019" name="Int. J. Syst. Evol. Microbiol.">
        <title>The Global Catalogue of Microorganisms (GCM) 10K type strain sequencing project: providing services to taxonomists for standard genome sequencing and annotation.</title>
        <authorList>
            <consortium name="The Broad Institute Genomics Platform"/>
            <consortium name="The Broad Institute Genome Sequencing Center for Infectious Disease"/>
            <person name="Wu L."/>
            <person name="Ma J."/>
        </authorList>
    </citation>
    <scope>NUCLEOTIDE SEQUENCE [LARGE SCALE GENOMIC DNA]</scope>
    <source>
        <strain evidence="3">CGMCC 4.7357</strain>
    </source>
</reference>